<comment type="similarity">
    <text evidence="6">Belongs to the ABC-4 integral membrane protein family.</text>
</comment>
<keyword evidence="5 7" id="KW-0472">Membrane</keyword>
<feature type="transmembrane region" description="Helical" evidence="7">
    <location>
        <begin position="276"/>
        <end position="303"/>
    </location>
</feature>
<protein>
    <submittedName>
        <fullName evidence="10">Putative ABC transport system permease protein</fullName>
    </submittedName>
</protein>
<dbReference type="Pfam" id="PF12704">
    <property type="entry name" value="MacB_PCD"/>
    <property type="match status" value="1"/>
</dbReference>
<organism evidence="10 11">
    <name type="scientific">Leifsonia shinshuensis</name>
    <dbReference type="NCBI Taxonomy" id="150026"/>
    <lineage>
        <taxon>Bacteria</taxon>
        <taxon>Bacillati</taxon>
        <taxon>Actinomycetota</taxon>
        <taxon>Actinomycetes</taxon>
        <taxon>Micrococcales</taxon>
        <taxon>Microbacteriaceae</taxon>
        <taxon>Leifsonia</taxon>
    </lineage>
</organism>
<dbReference type="GO" id="GO:0022857">
    <property type="term" value="F:transmembrane transporter activity"/>
    <property type="evidence" value="ECO:0007669"/>
    <property type="project" value="TreeGrafter"/>
</dbReference>
<dbReference type="InterPro" id="IPR003838">
    <property type="entry name" value="ABC3_permease_C"/>
</dbReference>
<evidence type="ECO:0000313" key="10">
    <source>
        <dbReference type="EMBL" id="NYJ22610.1"/>
    </source>
</evidence>
<dbReference type="PANTHER" id="PTHR30572:SF4">
    <property type="entry name" value="ABC TRANSPORTER PERMEASE YTRF"/>
    <property type="match status" value="1"/>
</dbReference>
<reference evidence="10 11" key="1">
    <citation type="submission" date="2020-07" db="EMBL/GenBank/DDBJ databases">
        <title>Sequencing the genomes of 1000 actinobacteria strains.</title>
        <authorList>
            <person name="Klenk H.-P."/>
        </authorList>
    </citation>
    <scope>NUCLEOTIDE SEQUENCE [LARGE SCALE GENOMIC DNA]</scope>
    <source>
        <strain evidence="10 11">DSM 15165</strain>
    </source>
</reference>
<dbReference type="Pfam" id="PF02687">
    <property type="entry name" value="FtsX"/>
    <property type="match status" value="1"/>
</dbReference>
<evidence type="ECO:0000256" key="3">
    <source>
        <dbReference type="ARBA" id="ARBA00022692"/>
    </source>
</evidence>
<feature type="transmembrane region" description="Helical" evidence="7">
    <location>
        <begin position="330"/>
        <end position="355"/>
    </location>
</feature>
<feature type="transmembrane region" description="Helical" evidence="7">
    <location>
        <begin position="367"/>
        <end position="387"/>
    </location>
</feature>
<dbReference type="Proteomes" id="UP000578352">
    <property type="component" value="Unassembled WGS sequence"/>
</dbReference>
<dbReference type="RefSeq" id="WP_179604639.1">
    <property type="nucleotide sequence ID" value="NZ_BAABEH010000001.1"/>
</dbReference>
<dbReference type="AlphaFoldDB" id="A0A853CUX8"/>
<proteinExistence type="inferred from homology"/>
<dbReference type="EMBL" id="JACCFL010000001">
    <property type="protein sequence ID" value="NYJ22610.1"/>
    <property type="molecule type" value="Genomic_DNA"/>
</dbReference>
<keyword evidence="3 7" id="KW-0812">Transmembrane</keyword>
<name>A0A853CUX8_9MICO</name>
<feature type="transmembrane region" description="Helical" evidence="7">
    <location>
        <begin position="33"/>
        <end position="54"/>
    </location>
</feature>
<dbReference type="InterPro" id="IPR025857">
    <property type="entry name" value="MacB_PCD"/>
</dbReference>
<keyword evidence="2" id="KW-1003">Cell membrane</keyword>
<evidence type="ECO:0000256" key="7">
    <source>
        <dbReference type="SAM" id="Phobius"/>
    </source>
</evidence>
<keyword evidence="4 7" id="KW-1133">Transmembrane helix</keyword>
<evidence type="ECO:0000313" key="11">
    <source>
        <dbReference type="Proteomes" id="UP000578352"/>
    </source>
</evidence>
<evidence type="ECO:0000256" key="1">
    <source>
        <dbReference type="ARBA" id="ARBA00004651"/>
    </source>
</evidence>
<comment type="caution">
    <text evidence="10">The sequence shown here is derived from an EMBL/GenBank/DDBJ whole genome shotgun (WGS) entry which is preliminary data.</text>
</comment>
<dbReference type="PANTHER" id="PTHR30572">
    <property type="entry name" value="MEMBRANE COMPONENT OF TRANSPORTER-RELATED"/>
    <property type="match status" value="1"/>
</dbReference>
<sequence length="402" mass="40515">MSAAGERPRSVLRLGDAVATGFTALAARKARSLLSITGIAIAVASLVCVTGLAASAQAALIDQLGRDGNLLTVAAGQTFSGNPTPLPPTAETMVRAIPPVTAVTAVGTVPDATVRRTDAIPALQTNGITVLAAEPSFGAVMSTPLVAGRALDRVAQAYPEVVLGFSAAQNLGIDRLDGGTAVTIDGASWPVVGILAPSTVAPEVDDAALVSFPVAVRLLHFDGTATRIYLRADPDQVAAVDAVLPFTVSPQQPEAVEVRRPSDILTARIAAKNAFVGLYVALAAVALLVGGLSIANVMIVAVVERRTEIGLRRALGARSRHIAQQFLTESALLALIGGLIGAGIGAAVTAAAATAQGEQVIVPLPSLAAALAAAVSVGLVAGVWPALRAARLPPAEALRAGE</sequence>
<evidence type="ECO:0000259" key="8">
    <source>
        <dbReference type="Pfam" id="PF02687"/>
    </source>
</evidence>
<feature type="domain" description="MacB-like periplasmic core" evidence="9">
    <location>
        <begin position="32"/>
        <end position="241"/>
    </location>
</feature>
<comment type="subcellular location">
    <subcellularLocation>
        <location evidence="1">Cell membrane</location>
        <topology evidence="1">Multi-pass membrane protein</topology>
    </subcellularLocation>
</comment>
<dbReference type="InterPro" id="IPR050250">
    <property type="entry name" value="Macrolide_Exporter_MacB"/>
</dbReference>
<evidence type="ECO:0000256" key="5">
    <source>
        <dbReference type="ARBA" id="ARBA00023136"/>
    </source>
</evidence>
<evidence type="ECO:0000259" key="9">
    <source>
        <dbReference type="Pfam" id="PF12704"/>
    </source>
</evidence>
<evidence type="ECO:0000256" key="6">
    <source>
        <dbReference type="ARBA" id="ARBA00038076"/>
    </source>
</evidence>
<gene>
    <name evidence="10" type="ORF">HNR13_000897</name>
</gene>
<accession>A0A853CUX8</accession>
<evidence type="ECO:0000256" key="2">
    <source>
        <dbReference type="ARBA" id="ARBA00022475"/>
    </source>
</evidence>
<feature type="domain" description="ABC3 transporter permease C-terminal" evidence="8">
    <location>
        <begin position="281"/>
        <end position="394"/>
    </location>
</feature>
<evidence type="ECO:0000256" key="4">
    <source>
        <dbReference type="ARBA" id="ARBA00022989"/>
    </source>
</evidence>
<dbReference type="GO" id="GO:0005886">
    <property type="term" value="C:plasma membrane"/>
    <property type="evidence" value="ECO:0007669"/>
    <property type="project" value="UniProtKB-SubCell"/>
</dbReference>